<comment type="subcellular location">
    <subcellularLocation>
        <location evidence="1">Cell outer membrane</location>
    </subcellularLocation>
</comment>
<reference evidence="9 10" key="1">
    <citation type="submission" date="2023-04" db="EMBL/GenBank/DDBJ databases">
        <title>Draft genome sequence of acteroides sedimenti strain YN3PY1.</title>
        <authorList>
            <person name="Yoshida N."/>
        </authorList>
    </citation>
    <scope>NUCLEOTIDE SEQUENCE [LARGE SCALE GENOMIC DNA]</scope>
    <source>
        <strain evidence="9 10">YN3PY1</strain>
    </source>
</reference>
<dbReference type="InterPro" id="IPR011990">
    <property type="entry name" value="TPR-like_helical_dom_sf"/>
</dbReference>
<keyword evidence="3 6" id="KW-0732">Signal</keyword>
<keyword evidence="5" id="KW-0998">Cell outer membrane</keyword>
<evidence type="ECO:0000313" key="9">
    <source>
        <dbReference type="EMBL" id="BEG99498.1"/>
    </source>
</evidence>
<dbReference type="Gene3D" id="1.25.40.390">
    <property type="match status" value="1"/>
</dbReference>
<dbReference type="PROSITE" id="PS51257">
    <property type="entry name" value="PROKAR_LIPOPROTEIN"/>
    <property type="match status" value="1"/>
</dbReference>
<keyword evidence="10" id="KW-1185">Reference proteome</keyword>
<evidence type="ECO:0000256" key="4">
    <source>
        <dbReference type="ARBA" id="ARBA00023136"/>
    </source>
</evidence>
<sequence>MKTIKSIIFSCAVLATSAFFTSCDKLDLAPIDNYASGNFWNTVPQVQGYMYGMHTRMRDINFTRNFLLGEARGGTNKSGTSSVSTSLDYDRIKENNLDASNTGVSGWAGLYGYIFDSNLMIQKVEGSELQKNNKAAIDYALGQAYGIRAMYYFYLYRTFGGVPLVDKVKVMDGQVSPADLYTPRSTPKQTMDFIKADLKKSLDYFASSDLIPTGTNRCTWSKAASTMLAAEVYLWSAKVSLGDQVPAASDLDAAEGYLNTILNSSSFGMLPSFSSVFDATSTATKENKEIIFSLRYLEGEYTNGNIANFVPANANFLGSVYDGSGNLISADVLNLKNTGLLRHEYVPTLWQAYDANDTRRGATFFDFYNKDKSLKGVIWIKSLGYVNSSNVRIYCGDQVVYRYADALLLMAEVQNMKDGDVAKYINQVRARAYNSKWDPAVYGYTNSDFKTNELAILHERDLEFVNEGTRWFDVCRMKDAKNGKPLAFSSEAAYKGKPILDYTTEKHKLLWPIDITTLNSDPTLKQTPGYTDLGQETENW</sequence>
<comment type="similarity">
    <text evidence="2">Belongs to the SusD family.</text>
</comment>
<evidence type="ECO:0000256" key="1">
    <source>
        <dbReference type="ARBA" id="ARBA00004442"/>
    </source>
</evidence>
<dbReference type="RefSeq" id="WP_353330085.1">
    <property type="nucleotide sequence ID" value="NZ_AP028055.1"/>
</dbReference>
<evidence type="ECO:0000256" key="2">
    <source>
        <dbReference type="ARBA" id="ARBA00006275"/>
    </source>
</evidence>
<gene>
    <name evidence="9" type="ORF">BSYN_17630</name>
</gene>
<dbReference type="Pfam" id="PF07980">
    <property type="entry name" value="SusD_RagB"/>
    <property type="match status" value="1"/>
</dbReference>
<protein>
    <submittedName>
        <fullName evidence="9">Membrane protein</fullName>
    </submittedName>
</protein>
<accession>A0ABN6Z4J3</accession>
<evidence type="ECO:0000259" key="8">
    <source>
        <dbReference type="Pfam" id="PF14322"/>
    </source>
</evidence>
<feature type="chain" id="PRO_5045743948" evidence="6">
    <location>
        <begin position="21"/>
        <end position="540"/>
    </location>
</feature>
<dbReference type="InterPro" id="IPR033985">
    <property type="entry name" value="SusD-like_N"/>
</dbReference>
<evidence type="ECO:0000256" key="3">
    <source>
        <dbReference type="ARBA" id="ARBA00022729"/>
    </source>
</evidence>
<dbReference type="SUPFAM" id="SSF48452">
    <property type="entry name" value="TPR-like"/>
    <property type="match status" value="1"/>
</dbReference>
<evidence type="ECO:0000259" key="7">
    <source>
        <dbReference type="Pfam" id="PF07980"/>
    </source>
</evidence>
<proteinExistence type="inferred from homology"/>
<feature type="domain" description="SusD-like N-terminal" evidence="8">
    <location>
        <begin position="86"/>
        <end position="234"/>
    </location>
</feature>
<keyword evidence="4" id="KW-0472">Membrane</keyword>
<feature type="signal peptide" evidence="6">
    <location>
        <begin position="1"/>
        <end position="20"/>
    </location>
</feature>
<evidence type="ECO:0000313" key="10">
    <source>
        <dbReference type="Proteomes" id="UP001496674"/>
    </source>
</evidence>
<organism evidence="9 10">
    <name type="scientific">Bacteroides sedimenti</name>
    <dbReference type="NCBI Taxonomy" id="2136147"/>
    <lineage>
        <taxon>Bacteria</taxon>
        <taxon>Pseudomonadati</taxon>
        <taxon>Bacteroidota</taxon>
        <taxon>Bacteroidia</taxon>
        <taxon>Bacteroidales</taxon>
        <taxon>Bacteroidaceae</taxon>
        <taxon>Bacteroides</taxon>
    </lineage>
</organism>
<dbReference type="EMBL" id="AP028055">
    <property type="protein sequence ID" value="BEG99498.1"/>
    <property type="molecule type" value="Genomic_DNA"/>
</dbReference>
<dbReference type="InterPro" id="IPR012944">
    <property type="entry name" value="SusD_RagB_dom"/>
</dbReference>
<evidence type="ECO:0000256" key="6">
    <source>
        <dbReference type="SAM" id="SignalP"/>
    </source>
</evidence>
<evidence type="ECO:0000256" key="5">
    <source>
        <dbReference type="ARBA" id="ARBA00023237"/>
    </source>
</evidence>
<feature type="domain" description="RagB/SusD" evidence="7">
    <location>
        <begin position="387"/>
        <end position="530"/>
    </location>
</feature>
<dbReference type="Proteomes" id="UP001496674">
    <property type="component" value="Chromosome"/>
</dbReference>
<name>A0ABN6Z4J3_9BACE</name>
<dbReference type="Pfam" id="PF14322">
    <property type="entry name" value="SusD-like_3"/>
    <property type="match status" value="1"/>
</dbReference>